<proteinExistence type="predicted"/>
<feature type="region of interest" description="Disordered" evidence="1">
    <location>
        <begin position="114"/>
        <end position="150"/>
    </location>
</feature>
<keyword evidence="3" id="KW-1185">Reference proteome</keyword>
<feature type="compositionally biased region" description="Gly residues" evidence="1">
    <location>
        <begin position="114"/>
        <end position="125"/>
    </location>
</feature>
<evidence type="ECO:0000313" key="3">
    <source>
        <dbReference type="Proteomes" id="UP001521184"/>
    </source>
</evidence>
<comment type="caution">
    <text evidence="2">The sequence shown here is derived from an EMBL/GenBank/DDBJ whole genome shotgun (WGS) entry which is preliminary data.</text>
</comment>
<organism evidence="2 3">
    <name type="scientific">Diplodia intermedia</name>
    <dbReference type="NCBI Taxonomy" id="856260"/>
    <lineage>
        <taxon>Eukaryota</taxon>
        <taxon>Fungi</taxon>
        <taxon>Dikarya</taxon>
        <taxon>Ascomycota</taxon>
        <taxon>Pezizomycotina</taxon>
        <taxon>Dothideomycetes</taxon>
        <taxon>Dothideomycetes incertae sedis</taxon>
        <taxon>Botryosphaeriales</taxon>
        <taxon>Botryosphaeriaceae</taxon>
        <taxon>Diplodia</taxon>
    </lineage>
</organism>
<dbReference type="EMBL" id="JAKEKT020000045">
    <property type="protein sequence ID" value="KAL1640906.1"/>
    <property type="molecule type" value="Genomic_DNA"/>
</dbReference>
<accession>A0ABR3TMV1</accession>
<name>A0ABR3TMV1_9PEZI</name>
<dbReference type="Proteomes" id="UP001521184">
    <property type="component" value="Unassembled WGS sequence"/>
</dbReference>
<gene>
    <name evidence="2" type="ORF">SLS58_006522</name>
</gene>
<protein>
    <submittedName>
        <fullName evidence="2">Uncharacterized protein</fullName>
    </submittedName>
</protein>
<evidence type="ECO:0000313" key="2">
    <source>
        <dbReference type="EMBL" id="KAL1640906.1"/>
    </source>
</evidence>
<feature type="compositionally biased region" description="Low complexity" evidence="1">
    <location>
        <begin position="138"/>
        <end position="150"/>
    </location>
</feature>
<sequence length="150" mass="16253">MESPRLKPTGGNKVAVFIRSTDDVFLKSRNEIKPQEDGVRKVIKLSRLPWNGDRSVSIPTQRENHDDGRENCPCCRFDATVNVDKIGNAFWLKRLAGTVTEMYIFDAPLRQDSGGGGGGNGGGDGTFQLLRDDDGSEAAAAAPTATWPMA</sequence>
<evidence type="ECO:0000256" key="1">
    <source>
        <dbReference type="SAM" id="MobiDB-lite"/>
    </source>
</evidence>
<reference evidence="2 3" key="1">
    <citation type="journal article" date="2023" name="Plant Dis.">
        <title>First Report of Diplodia intermedia Causing Canker and Dieback Diseases on Apple Trees in Canada.</title>
        <authorList>
            <person name="Ellouze W."/>
            <person name="Ilyukhin E."/>
            <person name="Sulman M."/>
            <person name="Ali S."/>
        </authorList>
    </citation>
    <scope>NUCLEOTIDE SEQUENCE [LARGE SCALE GENOMIC DNA]</scope>
    <source>
        <strain evidence="2 3">M45-28</strain>
    </source>
</reference>